<dbReference type="Pfam" id="PF00494">
    <property type="entry name" value="SQS_PSY"/>
    <property type="match status" value="1"/>
</dbReference>
<protein>
    <recommendedName>
        <fullName evidence="3">Squalene/phytoene synthase</fullName>
    </recommendedName>
</protein>
<accession>A0A0F4ZID3</accession>
<dbReference type="OrthoDB" id="270318at2759"/>
<dbReference type="InterPro" id="IPR008949">
    <property type="entry name" value="Isoprenoid_synthase_dom_sf"/>
</dbReference>
<name>A0A0F4ZID3_9PEZI</name>
<dbReference type="Proteomes" id="UP000033483">
    <property type="component" value="Unassembled WGS sequence"/>
</dbReference>
<reference evidence="1 2" key="1">
    <citation type="submission" date="2015-03" db="EMBL/GenBank/DDBJ databases">
        <authorList>
            <person name="Radwan O."/>
            <person name="Al-Naeli F.A."/>
            <person name="Rendon G.A."/>
            <person name="Fields C."/>
        </authorList>
    </citation>
    <scope>NUCLEOTIDE SEQUENCE [LARGE SCALE GENOMIC DNA]</scope>
    <source>
        <strain evidence="1">CR-DP1</strain>
    </source>
</reference>
<keyword evidence="2" id="KW-1185">Reference proteome</keyword>
<dbReference type="SUPFAM" id="SSF48576">
    <property type="entry name" value="Terpenoid synthases"/>
    <property type="match status" value="1"/>
</dbReference>
<dbReference type="AlphaFoldDB" id="A0A0F4ZID3"/>
<dbReference type="Gene3D" id="1.10.600.10">
    <property type="entry name" value="Farnesyl Diphosphate Synthase"/>
    <property type="match status" value="1"/>
</dbReference>
<evidence type="ECO:0000313" key="2">
    <source>
        <dbReference type="Proteomes" id="UP000033483"/>
    </source>
</evidence>
<proteinExistence type="predicted"/>
<dbReference type="EMBL" id="LAEV01000445">
    <property type="protein sequence ID" value="KKA30282.1"/>
    <property type="molecule type" value="Genomic_DNA"/>
</dbReference>
<evidence type="ECO:0000313" key="1">
    <source>
        <dbReference type="EMBL" id="KKA30282.1"/>
    </source>
</evidence>
<gene>
    <name evidence="1" type="ORF">TD95_003866</name>
</gene>
<comment type="caution">
    <text evidence="1">The sequence shown here is derived from an EMBL/GenBank/DDBJ whole genome shotgun (WGS) entry which is preliminary data.</text>
</comment>
<dbReference type="InterPro" id="IPR002060">
    <property type="entry name" value="Squ/phyt_synthse"/>
</dbReference>
<organism evidence="1 2">
    <name type="scientific">Thielaviopsis punctulata</name>
    <dbReference type="NCBI Taxonomy" id="72032"/>
    <lineage>
        <taxon>Eukaryota</taxon>
        <taxon>Fungi</taxon>
        <taxon>Dikarya</taxon>
        <taxon>Ascomycota</taxon>
        <taxon>Pezizomycotina</taxon>
        <taxon>Sordariomycetes</taxon>
        <taxon>Hypocreomycetidae</taxon>
        <taxon>Microascales</taxon>
        <taxon>Ceratocystidaceae</taxon>
        <taxon>Thielaviopsis</taxon>
    </lineage>
</organism>
<sequence length="343" mass="37538">MTTSIPRPVRLLHPRFTRSLASASSPAPDSLASARAHCLATLSRHDRPAIFIHRALPPAAKDTYLALRALNATLLSIPDRVPTPPLQRLRLSFWSTALEDTFSGSPPAEPICTLLAACCSSSSSSASLRFWTLRLLRARSAIPPSPPASLAALESTAEQSYASISYAALAAAAPPCTTADHISSHIAKAAGLAATLRGLPILTSARDPLLGLPLDVLARHGVREELVVRYGPQADGLRDAVFDVATRAHDHLITAREILRDVKAGRAVNHEFEHMHDDGHVYHDKEDTSEWARIRKVFGVFLEAVPAADYLHDLEKAQFDPWRVGKSWKLPFRMWWASSREDI</sequence>
<evidence type="ECO:0008006" key="3">
    <source>
        <dbReference type="Google" id="ProtNLM"/>
    </source>
</evidence>